<dbReference type="RefSeq" id="WP_073049583.1">
    <property type="nucleotide sequence ID" value="NZ_FQZL01000015.1"/>
</dbReference>
<dbReference type="STRING" id="1121476.SAMN02745751_02148"/>
<evidence type="ECO:0000313" key="3">
    <source>
        <dbReference type="EMBL" id="SHJ27652.1"/>
    </source>
</evidence>
<comment type="similarity">
    <text evidence="1">Belongs to the DnaB/DnaD family.</text>
</comment>
<feature type="domain" description="DnaB/C C-terminal" evidence="2">
    <location>
        <begin position="143"/>
        <end position="215"/>
    </location>
</feature>
<accession>A0A1M6HZJ5</accession>
<dbReference type="Proteomes" id="UP000184052">
    <property type="component" value="Unassembled WGS sequence"/>
</dbReference>
<feature type="domain" description="DnaB/C C-terminal" evidence="2">
    <location>
        <begin position="237"/>
        <end position="300"/>
    </location>
</feature>
<name>A0A1M6HZJ5_9FIRM</name>
<dbReference type="PIRSF" id="PIRSF033722">
    <property type="entry name" value="DnaD_CA_C3587_prd"/>
    <property type="match status" value="1"/>
</dbReference>
<evidence type="ECO:0000313" key="4">
    <source>
        <dbReference type="Proteomes" id="UP000184052"/>
    </source>
</evidence>
<dbReference type="Gene3D" id="1.10.10.630">
    <property type="entry name" value="DnaD domain-like"/>
    <property type="match status" value="2"/>
</dbReference>
<evidence type="ECO:0000256" key="1">
    <source>
        <dbReference type="ARBA" id="ARBA00093462"/>
    </source>
</evidence>
<dbReference type="InterPro" id="IPR006343">
    <property type="entry name" value="DnaB/C_C"/>
</dbReference>
<dbReference type="Pfam" id="PF07261">
    <property type="entry name" value="DnaB_2"/>
    <property type="match status" value="2"/>
</dbReference>
<dbReference type="SUPFAM" id="SSF158499">
    <property type="entry name" value="DnaD domain-like"/>
    <property type="match status" value="2"/>
</dbReference>
<keyword evidence="4" id="KW-1185">Reference proteome</keyword>
<dbReference type="PANTHER" id="PTHR37293">
    <property type="entry name" value="PHAGE REPLICATION PROTEIN-RELATED"/>
    <property type="match status" value="1"/>
</dbReference>
<organism evidence="3 4">
    <name type="scientific">Dethiosulfatibacter aminovorans DSM 17477</name>
    <dbReference type="NCBI Taxonomy" id="1121476"/>
    <lineage>
        <taxon>Bacteria</taxon>
        <taxon>Bacillati</taxon>
        <taxon>Bacillota</taxon>
        <taxon>Tissierellia</taxon>
        <taxon>Dethiosulfatibacter</taxon>
    </lineage>
</organism>
<dbReference type="AlphaFoldDB" id="A0A1M6HZJ5"/>
<dbReference type="InterPro" id="IPR053162">
    <property type="entry name" value="DnaD"/>
</dbReference>
<gene>
    <name evidence="3" type="ORF">SAMN02745751_02148</name>
</gene>
<dbReference type="EMBL" id="FQZL01000015">
    <property type="protein sequence ID" value="SHJ27652.1"/>
    <property type="molecule type" value="Genomic_DNA"/>
</dbReference>
<dbReference type="InterPro" id="IPR017019">
    <property type="entry name" value="DNA_replication_prd_bac"/>
</dbReference>
<dbReference type="OrthoDB" id="1652900at2"/>
<dbReference type="NCBIfam" id="TIGR01446">
    <property type="entry name" value="DnaD_dom"/>
    <property type="match status" value="2"/>
</dbReference>
<dbReference type="PANTHER" id="PTHR37293:SF5">
    <property type="entry name" value="DNA REPLICATION PROTEIN"/>
    <property type="match status" value="1"/>
</dbReference>
<evidence type="ECO:0000259" key="2">
    <source>
        <dbReference type="Pfam" id="PF07261"/>
    </source>
</evidence>
<dbReference type="InterPro" id="IPR034829">
    <property type="entry name" value="DnaD-like_sf"/>
</dbReference>
<sequence>MIFKLQNEKIDFGNTPVENIFINDYMPMAKGIHVKVYLLGYKYAKDREETFSNETIAKNLGISLKEVYDSWEYWQDQGIVVITGDRYSAGSSSVEFVNLKQLYVENIYKYVPDAGKEEPKEEKLSLEDAVSANKSESVRKMFRDVEFVFGRLLTPNEKRNILDSISKYSSTTEMVYETFKYAVEKKNVKNMRYVESLLASWYDKEIFDIDSLRDHLGINEKNYKYYNTVRKHLGFSGRSLTLEERNLIDCWVDQWHFSEEMIIKALSYSTGTTNPNMKYFNKILENWYSKGISKVEDIQSFDKKPRKKQSATTKNAFHNFEQKYSKMSEDELEKLAKFSIEDLIDDKEDI</sequence>
<reference evidence="3 4" key="1">
    <citation type="submission" date="2016-11" db="EMBL/GenBank/DDBJ databases">
        <authorList>
            <person name="Jaros S."/>
            <person name="Januszkiewicz K."/>
            <person name="Wedrychowicz H."/>
        </authorList>
    </citation>
    <scope>NUCLEOTIDE SEQUENCE [LARGE SCALE GENOMIC DNA]</scope>
    <source>
        <strain evidence="3 4">DSM 17477</strain>
    </source>
</reference>
<proteinExistence type="inferred from homology"/>
<protein>
    <submittedName>
        <fullName evidence="3">DnaD and phage-associated domain-containing protein</fullName>
    </submittedName>
</protein>